<reference evidence="1 2" key="1">
    <citation type="submission" date="2016-05" db="EMBL/GenBank/DDBJ databases">
        <title>First whole genome sequencing of Entamoeba histolytica HM1:IMSS-clone-6.</title>
        <authorList>
            <person name="Mukherjee Avik.K."/>
            <person name="Izumyama S."/>
            <person name="Nakada-Tsukui K."/>
            <person name="Nozaki T."/>
        </authorList>
    </citation>
    <scope>NUCLEOTIDE SEQUENCE [LARGE SCALE GENOMIC DNA]</scope>
    <source>
        <strain evidence="1 2">HM1:IMSS clone 6</strain>
    </source>
</reference>
<dbReference type="AlphaFoldDB" id="A0A175JF54"/>
<proteinExistence type="predicted"/>
<name>A0A175JF54_ENTHI</name>
<dbReference type="EMBL" id="BDEQ01000001">
    <property type="protein sequence ID" value="GAT92093.1"/>
    <property type="molecule type" value="Genomic_DNA"/>
</dbReference>
<accession>A0A175JF54</accession>
<protein>
    <submittedName>
        <fullName evidence="1">Uncharacterized protein</fullName>
    </submittedName>
</protein>
<gene>
    <name evidence="1" type="ORF">CL6EHI_c00022</name>
</gene>
<dbReference type="VEuPathDB" id="AmoebaDB:KM1_062790"/>
<sequence length="73" mass="8676">MECENIEEQDIWKGREELLNELPSDPLHYFDTVETNILNEHNEKVIPTLEKIKKRNRAVTVKESEIKKKKVVD</sequence>
<dbReference type="Proteomes" id="UP000078387">
    <property type="component" value="Unassembled WGS sequence"/>
</dbReference>
<evidence type="ECO:0000313" key="2">
    <source>
        <dbReference type="Proteomes" id="UP000078387"/>
    </source>
</evidence>
<comment type="caution">
    <text evidence="1">The sequence shown here is derived from an EMBL/GenBank/DDBJ whole genome shotgun (WGS) entry which is preliminary data.</text>
</comment>
<evidence type="ECO:0000313" key="1">
    <source>
        <dbReference type="EMBL" id="GAT92093.1"/>
    </source>
</evidence>
<organism evidence="1 2">
    <name type="scientific">Entamoeba histolytica</name>
    <dbReference type="NCBI Taxonomy" id="5759"/>
    <lineage>
        <taxon>Eukaryota</taxon>
        <taxon>Amoebozoa</taxon>
        <taxon>Evosea</taxon>
        <taxon>Archamoebae</taxon>
        <taxon>Mastigamoebida</taxon>
        <taxon>Entamoebidae</taxon>
        <taxon>Entamoeba</taxon>
    </lineage>
</organism>